<sequence>MKIDRSRLKKCTSEVPAECQALINKLRSCSHTELLEELKQIDAWTFGKCELFHWIDVLDLSDSILEEAAAKSPENSWELACDLPQNKEAKDLLLWVLHFTTLLIEHSFSRHLYNSMEHLITLLSSCDMHVVLGVLNLLYMFSKRSNFITRLNSDKRQALLTRLNHLAESWGGKENGFGLADCCKEHPEKPFPASATTLHFEFYAENPLALETSGSTPGGSSKKTAQTNLVTYIHIENVDKRGKTPAQIMNDLLKNYNVPQERQMALLTHIRLAHSFSDYRRRLQCVQARLQALSVLVYSNALQENAHSLLHAGLLEELVELLELPYPHLVEIRAAALRALTSIIHLDRNPHHPKKSGSRLNMIIDVTGASSYHGFLPVLVRTCISTLTSPQPDGQSFPLPLATALFSFLYHLASYEAGGEALVSCGMMESLLKVINWPGKELEHITFVTRAVRVIDLITNIDMQGFQAHNGLASFIKRLDMEVNICRKEQPFEIEPEIDTPEAPQAATVEAAVSDNASPGETIDDKEESSNPMEFSEDENTSAPKTDMKTPEQQSQSPAKSGKICLPQRAALLKSMLNFLKKAIQDPTFSDSIRHIMEGSLPSSLKHIISNSEYYGPSLFLLATDVVTVYVFQEPSLLSTLQDNGLTDVVLHALLQKDVPATREVLGSLPNVFSALCLNARGLASFTKRRPFERIFKVLLSPTYLSAMRRRRSADPIGDTASNLGNAMDELMRHQPSLKADAMAAIVQLLEELCVLGCDQRYVCFRAANKTENSSSHSGSSNGRQSNNQSVGVGVGDAGGSSGPGGGSSSDEEEEDEEEASTSSHPHREEQPSPSPAQPGPPPQPREKTPIALVDYIHNVMKFVDAILSNNSTDDHCREFVAQKGLVPLMSILGLPNLPVDYPVAQAAQAVASVCKSILNLSHEPLVLKTGLQQLNEVLNLLKPLHNHMDAAGGSVLLHELASAPNLETAFTSDKATPLLHAMNAAHGYVVMFVHVCRTGQSEIRNLSMNHWGSEAGLAVLKGLSELYMSLVWESTLLLALCSDDSLPAGCDFGKEDMDKLVPPELRNDGESSTWTAAAVSPDMSSNGMTTAMEALSTDPSPVSMEVDESKPSTSIGVTGGNPPSTNTGRASPSTHQLKYIKPLLGASSRLGRALAELFGLLVKLCMSSPGRQRRGQQAPLIPALPSQAARSVATALNCLLMRGLSHDKLPPSPVPKFKLTFLICSVGFTSPMLFDEKRHPYHLMLQKFVKLGGQNAFFATFRWALSAGGQFELSEGLEHPDLPDRTGEFLDGWLMLLEKMVNPKAILESPHVVSSKCTGIYKAFEPFDPVKYLIDIHKKAFEAVMLMWGKKPLKNYGPRMTESILSILRHILQGEKIIKEKTEKTEGVDTANAATSGTSSRAGAAAAERREEPEADVNPEHLRQLMDMGFSRAHCVEALLHTLTVEQATDYLLTNPATLRRSEIPAVDANGQSLIMDLEMGDDDQIMQAIAMSLDESEPPKPVEEPIRETSKTIDEFTQTALEQCLNLLDMVPDSVYRICDLLVTITKRNGNEWRDSMLKQLIKEIADLVDFLRKVAESQDEDAGTRLVESEEATKVAGRIYLYTLFFESTFLEMRVPCGQMIEQCGILDKLVGLLVVSESKLTDIKNHSIPPASQSKDAKENVAAQISAKSTPKWLAPLLLLIDRIEKVSVLTHRKEMMHKVTNRTWKWFDLSSGKWTPYSTANNRAINDAYWAGEPTVRINCSRRRYLITFSCMTQVNEDSDNRRPISMGFKTTVSSPSESSTSTATATTSTTTTTTAASATAPNQTETTITNSEEDTRNTVIQGLDQSVTPSIIRACVSLLAIPVDRDALHAVMKVCLRLTREYKLAEVFAREGGIKILLDMTQASSFIGCTNLSTLLIRHTLEEPLTLNAAMEKVVRSRTVANIPPAYKEILFMSRQISSAVCRAPEVYRQVCEKILRVDVSVLKRDDVDHRLIVKSLPATTTTAQPMVEETSINVVHELLNALIKPLPAVEEASSSLTPTAASPEKKNSANSTATSNSISAPSSSRRDNLLRNGVAGDLLDDDDQVSQIIPLKMYTDGSNNKVEPEEAKKPLISKSAVIKILAESVRSYTAIANIIAEYTYRSGQSEMIQEDTSALAFILDRLLPILPENSSDRQLSNTARTLLSSIASCNHSPDAQTALVTEVKAALTRTLAIPESSEKHAQLQLLIGLISTMIDSCPPTPHQPLRASLKIHQYTNVNFIVRVMLKKGIVTDLAKIPHSLDLSSPNMAGTINAALKPLETLSRIINQPMPGAVNNKFPKPKSRNAQEEPAGEQTGTSTSEATNAVGEETNEDAENTEHDISVNAESLEPTSESQQHEEGDVTALEDIMDQLLESVLFSRDRSAVAEEPTSRPHRPMDIEDESLNMRDGEGDFDPNRDTTEDLMNDGLQFYEDVGEGVFRMLPSSDRDGGNVVMIQHSLDNQDLNATVPASGRQSLPWSTNFPISVQFFGQPGSISDNDGLGSHPMLVAQSLDSANNRSQRAPRQRRFQLQLSNPRHANPPVILQRLLGPAAQSLPLAASQILATSFRDTRVVVMDNGLGIMTNHDDDHLDLVDTSGYLFGPSLAATLNNIPTSLHWWIEESRLLDGDSQPDCCVGVVAKLIPGLEKYRNVELAERREKHKKQQAAEKEAEKNKETKGSTSTSAADNDAPNTPPIEEQRAVASTSDRDDSRQLIAAVEAVVEAVRQELNTEEEIIGEMEVTVQDEDSRPPPPQEEQVNESRESRVNALSAATEFAESLVDSVLSASTAEASRIQSQSERAAGNSSTNENSDVWTPAELVDFSQGSSNDLSRYNSVPIDWIRRILTEDNIEANSERNANVANQQNTNALPPVPASASQQEQQDQPASAQAVPQEEASQGQASNETASASEGDQAAAVQQPSTQEPSQQQPGQSQEPLLDGVDPSFLAALPEEMRDEVIAEQLRLQRIRQRAQATVVEEFSGPVEVNPEFLAALPPAIQEEVLAQQRLEQQRHAAASANPEDPVDAAAFFQNLQPSLRQAILTDMEESQISVLPPDLAQEAQNLRREWETRNRHMMQERFLSHVSQSNATLSSILRNSRRGPGARYGINVMPQRAQWNSFNSRNDVGLPFQGAAGMRLRGRQLLDHESMACLLVLLFVDEPKINTLRLHRVIRNLCYHGSTREWVVKALLNIMERSNDDNKDAFAEFGGKFRRKGTHSSSDYLSPKASETRNNAQSWLNISIDAALGSRANVFHIMRHGGKKSERQGHNITIHPQAAPTVCRHTLELLISLAKSFPGYFIPIKSKEMEEKEKEKEKEKESNIVKEETGAKPKTVAKPGKSDAPDFWDMLLRLDSCASKKGKSVARTHSSTNLGSETEQLSVSFDMSAFGQLISMLHWSVIRRSSQLTDKLLRLLSLISIGLTEIHPSRRPEGQAKNKKSPENNKDSSISAPEAHIRLAVQVLTSKSCSEEGLEDATALLLNLSHCPDPTRQLILKLLLEGAMELANMVCGHINDLMMELKVLNREFNDRNSIEEQPSTSSSGSNRGLIVDRFTSDSVVITAPSKLKAGSDLQLPSMGPLVSKTSSQAFFLRILKVIVQIRDAVRHANNKKVIEAATASATAAAAISNVAAASNVAVAPSTPVNAAATTESAMETTPTVGGVIDAVPVAESSNTGNAVDTESVAMDTTLPVPAVAPTTNAMPQESTPKASSSKADDEDEKPVLPLLSESLVLDHLWETLSACLLELEHTPDHHAVLVLQPAVEAFFLVHSSSSTSRERNNDNTTENLDIVAEIAPISPIYSDADGAPQAEATANAPVASEGAAAEASAPNSSITPHTWDTNNAPAQKVLPPDQLKFLKFAETHRTVLNQILRQTTTHLADGPFSVLVDHTRVLDFDVKRRYFRTELERMDEGIRREELAVHVRRSHVFEDSFRELHRRNPDEWKNRFYIVFEGEEGQDAGGLLREWYVIISREIFNPMYALFTVSPGDRVTYMINSSSHCNPNHLCYYKFVGRVIAKAIYDNKLLECYFTRSFYKHILGILVKHTDMESEDYSFYKGLVYLTEHNISDLGYELTFSAEVNEFGVNDVRDLIPNGRNIVVTEETKLEYIRLVCQMKMTGAIRKQLNSFLEGFYDIIPKRLISIFNEQELELLISGLPNVDIEDLKSNTEYHKYSPTSLQIQWFWRALRGFDQADRAKFLQFVTGTSKVPLQGFGALEGMNGVQKFQIHRDDRSTDRLPSAHTCFNQLDLPVYETYDKLRSNLLKAIHECSEGFGFA</sequence>
<comment type="caution">
    <text evidence="1">The sequence shown here is derived from an EMBL/GenBank/DDBJ whole genome shotgun (WGS) entry which is preliminary data.</text>
</comment>
<reference evidence="1" key="1">
    <citation type="submission" date="2023-04" db="EMBL/GenBank/DDBJ databases">
        <title>A chromosome-level genome assembly of the parasitoid wasp Eretmocerus hayati.</title>
        <authorList>
            <person name="Zhong Y."/>
            <person name="Liu S."/>
            <person name="Liu Y."/>
        </authorList>
    </citation>
    <scope>NUCLEOTIDE SEQUENCE</scope>
    <source>
        <strain evidence="1">ZJU_SS_LIU_2023</strain>
    </source>
</reference>
<proteinExistence type="predicted"/>
<accession>A0ACC2PLI8</accession>
<gene>
    <name evidence="1" type="ORF">QAD02_019039</name>
</gene>
<organism evidence="1 2">
    <name type="scientific">Eretmocerus hayati</name>
    <dbReference type="NCBI Taxonomy" id="131215"/>
    <lineage>
        <taxon>Eukaryota</taxon>
        <taxon>Metazoa</taxon>
        <taxon>Ecdysozoa</taxon>
        <taxon>Arthropoda</taxon>
        <taxon>Hexapoda</taxon>
        <taxon>Insecta</taxon>
        <taxon>Pterygota</taxon>
        <taxon>Neoptera</taxon>
        <taxon>Endopterygota</taxon>
        <taxon>Hymenoptera</taxon>
        <taxon>Apocrita</taxon>
        <taxon>Proctotrupomorpha</taxon>
        <taxon>Chalcidoidea</taxon>
        <taxon>Aphelinidae</taxon>
        <taxon>Aphelininae</taxon>
        <taxon>Eretmocerus</taxon>
    </lineage>
</organism>
<name>A0ACC2PLI8_9HYME</name>
<dbReference type="Proteomes" id="UP001239111">
    <property type="component" value="Chromosome 1"/>
</dbReference>
<evidence type="ECO:0000313" key="1">
    <source>
        <dbReference type="EMBL" id="KAJ8683247.1"/>
    </source>
</evidence>
<evidence type="ECO:0000313" key="2">
    <source>
        <dbReference type="Proteomes" id="UP001239111"/>
    </source>
</evidence>
<keyword evidence="2" id="KW-1185">Reference proteome</keyword>
<dbReference type="EMBL" id="CM056741">
    <property type="protein sequence ID" value="KAJ8683247.1"/>
    <property type="molecule type" value="Genomic_DNA"/>
</dbReference>
<protein>
    <submittedName>
        <fullName evidence="1">Uncharacterized protein</fullName>
    </submittedName>
</protein>